<dbReference type="AlphaFoldDB" id="A0A371H333"/>
<dbReference type="Gene3D" id="2.30.240.10">
    <property type="entry name" value="At5g01610-like"/>
    <property type="match status" value="2"/>
</dbReference>
<gene>
    <name evidence="2" type="ORF">CR513_20056</name>
</gene>
<name>A0A371H333_MUCPR</name>
<dbReference type="Pfam" id="PF04398">
    <property type="entry name" value="DUF538"/>
    <property type="match status" value="2"/>
</dbReference>
<evidence type="ECO:0000313" key="3">
    <source>
        <dbReference type="Proteomes" id="UP000257109"/>
    </source>
</evidence>
<keyword evidence="1" id="KW-0732">Signal</keyword>
<evidence type="ECO:0008006" key="4">
    <source>
        <dbReference type="Google" id="ProtNLM"/>
    </source>
</evidence>
<dbReference type="EMBL" id="QJKJ01003715">
    <property type="protein sequence ID" value="RDX97197.1"/>
    <property type="molecule type" value="Genomic_DNA"/>
</dbReference>
<sequence length="314" mass="34337">MSSIRLVWILVVCLTASCALSQPQKLSAYDVLVEYGFPVGLLPKGAIGYSLNRDTGEFAVYFDKSCSFDIESYSLNYKSTITGVISKTRLYKLKGVTVKVLLLWLNIVEVTRKADDILFSVGIASADFGVENFLESPQCGCGFDCNKLPLNGDSMSMSALLLLLLVSAPIAASGALTAYEMLESFHFPEGILPKGVTGYELERSSGKFRADLNGSCSFALEGSYKLSYQPTITGYISDGRLTELRGISVKVLFFWLNIIDVTRVGDDLYFSVGVASASFPLNNFFVSPQCGCGLDCDDFRIRQLKFRNPSLSSL</sequence>
<feature type="non-terminal residue" evidence="2">
    <location>
        <position position="1"/>
    </location>
</feature>
<proteinExistence type="predicted"/>
<dbReference type="Proteomes" id="UP000257109">
    <property type="component" value="Unassembled WGS sequence"/>
</dbReference>
<dbReference type="PANTHER" id="PTHR31676:SF156">
    <property type="entry name" value="F22D16.19 PROTEIN"/>
    <property type="match status" value="1"/>
</dbReference>
<dbReference type="OrthoDB" id="1873537at2759"/>
<dbReference type="PROSITE" id="PS51257">
    <property type="entry name" value="PROKAR_LIPOPROTEIN"/>
    <property type="match status" value="1"/>
</dbReference>
<evidence type="ECO:0000256" key="1">
    <source>
        <dbReference type="SAM" id="SignalP"/>
    </source>
</evidence>
<evidence type="ECO:0000313" key="2">
    <source>
        <dbReference type="EMBL" id="RDX97197.1"/>
    </source>
</evidence>
<reference evidence="2" key="1">
    <citation type="submission" date="2018-05" db="EMBL/GenBank/DDBJ databases">
        <title>Draft genome of Mucuna pruriens seed.</title>
        <authorList>
            <person name="Nnadi N.E."/>
            <person name="Vos R."/>
            <person name="Hasami M.H."/>
            <person name="Devisetty U.K."/>
            <person name="Aguiy J.C."/>
        </authorList>
    </citation>
    <scope>NUCLEOTIDE SEQUENCE [LARGE SCALE GENOMIC DNA]</scope>
    <source>
        <strain evidence="2">JCA_2017</strain>
    </source>
</reference>
<keyword evidence="3" id="KW-1185">Reference proteome</keyword>
<feature type="signal peptide" evidence="1">
    <location>
        <begin position="1"/>
        <end position="21"/>
    </location>
</feature>
<dbReference type="SUPFAM" id="SSF141562">
    <property type="entry name" value="At5g01610-like"/>
    <property type="match status" value="2"/>
</dbReference>
<dbReference type="InterPro" id="IPR007493">
    <property type="entry name" value="DUF538"/>
</dbReference>
<organism evidence="2 3">
    <name type="scientific">Mucuna pruriens</name>
    <name type="common">Velvet bean</name>
    <name type="synonym">Dolichos pruriens</name>
    <dbReference type="NCBI Taxonomy" id="157652"/>
    <lineage>
        <taxon>Eukaryota</taxon>
        <taxon>Viridiplantae</taxon>
        <taxon>Streptophyta</taxon>
        <taxon>Embryophyta</taxon>
        <taxon>Tracheophyta</taxon>
        <taxon>Spermatophyta</taxon>
        <taxon>Magnoliopsida</taxon>
        <taxon>eudicotyledons</taxon>
        <taxon>Gunneridae</taxon>
        <taxon>Pentapetalae</taxon>
        <taxon>rosids</taxon>
        <taxon>fabids</taxon>
        <taxon>Fabales</taxon>
        <taxon>Fabaceae</taxon>
        <taxon>Papilionoideae</taxon>
        <taxon>50 kb inversion clade</taxon>
        <taxon>NPAAA clade</taxon>
        <taxon>indigoferoid/millettioid clade</taxon>
        <taxon>Phaseoleae</taxon>
        <taxon>Mucuna</taxon>
    </lineage>
</organism>
<comment type="caution">
    <text evidence="2">The sequence shown here is derived from an EMBL/GenBank/DDBJ whole genome shotgun (WGS) entry which is preliminary data.</text>
</comment>
<protein>
    <recommendedName>
        <fullName evidence="4">DUF538 domain-containing protein</fullName>
    </recommendedName>
</protein>
<dbReference type="InterPro" id="IPR036758">
    <property type="entry name" value="At5g01610-like"/>
</dbReference>
<dbReference type="PANTHER" id="PTHR31676">
    <property type="entry name" value="T31J12.3 PROTEIN-RELATED"/>
    <property type="match status" value="1"/>
</dbReference>
<dbReference type="STRING" id="157652.A0A371H333"/>
<accession>A0A371H333</accession>
<feature type="chain" id="PRO_5016860190" description="DUF538 domain-containing protein" evidence="1">
    <location>
        <begin position="22"/>
        <end position="314"/>
    </location>
</feature>